<accession>A0A9D3UU35</accession>
<organism evidence="1 2">
    <name type="scientific">Gossypium stocksii</name>
    <dbReference type="NCBI Taxonomy" id="47602"/>
    <lineage>
        <taxon>Eukaryota</taxon>
        <taxon>Viridiplantae</taxon>
        <taxon>Streptophyta</taxon>
        <taxon>Embryophyta</taxon>
        <taxon>Tracheophyta</taxon>
        <taxon>Spermatophyta</taxon>
        <taxon>Magnoliopsida</taxon>
        <taxon>eudicotyledons</taxon>
        <taxon>Gunneridae</taxon>
        <taxon>Pentapetalae</taxon>
        <taxon>rosids</taxon>
        <taxon>malvids</taxon>
        <taxon>Malvales</taxon>
        <taxon>Malvaceae</taxon>
        <taxon>Malvoideae</taxon>
        <taxon>Gossypium</taxon>
    </lineage>
</organism>
<dbReference type="Proteomes" id="UP000828251">
    <property type="component" value="Unassembled WGS sequence"/>
</dbReference>
<name>A0A9D3UU35_9ROSI</name>
<dbReference type="EMBL" id="JAIQCV010000010">
    <property type="protein sequence ID" value="KAH1057466.1"/>
    <property type="molecule type" value="Genomic_DNA"/>
</dbReference>
<dbReference type="AlphaFoldDB" id="A0A9D3UU35"/>
<sequence length="251" mass="29131">MGLKVANFLIARRSARQCYDDALTLYQNTWLGKGMSFCRVTWQSFIGWQVKAASSSEIPNFTACNPTHASVMNGDDIAEWSTIFEIVAFAFLVICLCFPSSPKVSQCHRSGIAEFMNHERLRFCHVSVVVGHCLNTWLLSSSAFRHRGQELSEATLLSLKFFRVGIKFLERRQIMMNVLLARLENRHVLLPLEEFAESFVQYFLERCCRYFYQCRRLESNDYSKQKFGLIFQLTNINHLAVIFLLPKHFSR</sequence>
<protein>
    <submittedName>
        <fullName evidence="1">Uncharacterized protein</fullName>
    </submittedName>
</protein>
<reference evidence="1 2" key="1">
    <citation type="journal article" date="2021" name="Plant Biotechnol. J.">
        <title>Multi-omics assisted identification of the key and species-specific regulatory components of drought-tolerant mechanisms in Gossypium stocksii.</title>
        <authorList>
            <person name="Yu D."/>
            <person name="Ke L."/>
            <person name="Zhang D."/>
            <person name="Wu Y."/>
            <person name="Sun Y."/>
            <person name="Mei J."/>
            <person name="Sun J."/>
            <person name="Sun Y."/>
        </authorList>
    </citation>
    <scope>NUCLEOTIDE SEQUENCE [LARGE SCALE GENOMIC DNA]</scope>
    <source>
        <strain evidence="2">cv. E1</strain>
        <tissue evidence="1">Leaf</tissue>
    </source>
</reference>
<proteinExistence type="predicted"/>
<gene>
    <name evidence="1" type="ORF">J1N35_035531</name>
</gene>
<evidence type="ECO:0000313" key="2">
    <source>
        <dbReference type="Proteomes" id="UP000828251"/>
    </source>
</evidence>
<evidence type="ECO:0000313" key="1">
    <source>
        <dbReference type="EMBL" id="KAH1057466.1"/>
    </source>
</evidence>
<keyword evidence="2" id="KW-1185">Reference proteome</keyword>
<comment type="caution">
    <text evidence="1">The sequence shown here is derived from an EMBL/GenBank/DDBJ whole genome shotgun (WGS) entry which is preliminary data.</text>
</comment>